<comment type="caution">
    <text evidence="3">The sequence shown here is derived from an EMBL/GenBank/DDBJ whole genome shotgun (WGS) entry which is preliminary data.</text>
</comment>
<dbReference type="SUPFAM" id="SSF53448">
    <property type="entry name" value="Nucleotide-diphospho-sugar transferases"/>
    <property type="match status" value="1"/>
</dbReference>
<evidence type="ECO:0000259" key="2">
    <source>
        <dbReference type="Pfam" id="PF12804"/>
    </source>
</evidence>
<evidence type="ECO:0000256" key="1">
    <source>
        <dbReference type="ARBA" id="ARBA00022842"/>
    </source>
</evidence>
<sequence length="252" mass="26702">MVDALVLAGSRPGPDPIRDAYGVPTKALIPVGGTPMLARVLTSLRAAPEIARLIVVSQDPALLEPLVAEVDAAEQRLSRASIAATLREILHDHPAPLLVTTADNVLLDEAILTEFLAAASDVDVAVGVVEQRTFVAAGHSGKRTWLPFRGGRYSGANLFMLGGPQVLPLVEAWARVEQARKKSRAVLSLFGLPLLLGALLRVMTLQGFARRAAARFGLIARVVVLSQGHACIDADTPQDIAAIEALLARLMP</sequence>
<keyword evidence="1" id="KW-0460">Magnesium</keyword>
<evidence type="ECO:0000313" key="3">
    <source>
        <dbReference type="EMBL" id="KLE35425.1"/>
    </source>
</evidence>
<organism evidence="3 4">
    <name type="scientific">Aurantiacibacter luteus</name>
    <dbReference type="NCBI Taxonomy" id="1581420"/>
    <lineage>
        <taxon>Bacteria</taxon>
        <taxon>Pseudomonadati</taxon>
        <taxon>Pseudomonadota</taxon>
        <taxon>Alphaproteobacteria</taxon>
        <taxon>Sphingomonadales</taxon>
        <taxon>Erythrobacteraceae</taxon>
        <taxon>Aurantiacibacter</taxon>
    </lineage>
</organism>
<dbReference type="Proteomes" id="UP000053464">
    <property type="component" value="Unassembled WGS sequence"/>
</dbReference>
<dbReference type="InterPro" id="IPR029044">
    <property type="entry name" value="Nucleotide-diphossugar_trans"/>
</dbReference>
<dbReference type="PATRIC" id="fig|1581420.6.peg.612"/>
<dbReference type="Pfam" id="PF12804">
    <property type="entry name" value="NTP_transf_3"/>
    <property type="match status" value="1"/>
</dbReference>
<dbReference type="STRING" id="1581420.AAW00_03040"/>
<dbReference type="InterPro" id="IPR025877">
    <property type="entry name" value="MobA-like_NTP_Trfase"/>
</dbReference>
<protein>
    <recommendedName>
        <fullName evidence="2">MobA-like NTP transferase domain-containing protein</fullName>
    </recommendedName>
</protein>
<feature type="domain" description="MobA-like NTP transferase" evidence="2">
    <location>
        <begin position="23"/>
        <end position="155"/>
    </location>
</feature>
<dbReference type="OrthoDB" id="159246at2"/>
<dbReference type="RefSeq" id="WP_047002826.1">
    <property type="nucleotide sequence ID" value="NZ_LBHB01000001.1"/>
</dbReference>
<keyword evidence="4" id="KW-1185">Reference proteome</keyword>
<dbReference type="GO" id="GO:0016779">
    <property type="term" value="F:nucleotidyltransferase activity"/>
    <property type="evidence" value="ECO:0007669"/>
    <property type="project" value="UniProtKB-ARBA"/>
</dbReference>
<gene>
    <name evidence="3" type="ORF">AAW00_03040</name>
</gene>
<dbReference type="EMBL" id="LBHB01000001">
    <property type="protein sequence ID" value="KLE35425.1"/>
    <property type="molecule type" value="Genomic_DNA"/>
</dbReference>
<accession>A0A0G9MXJ9</accession>
<reference evidence="3 4" key="1">
    <citation type="submission" date="2015-04" db="EMBL/GenBank/DDBJ databases">
        <title>The draft genome sequence of Erythrobacter luteus KA37.</title>
        <authorList>
            <person name="Zhuang L."/>
            <person name="Liu Y."/>
            <person name="Shao Z."/>
        </authorList>
    </citation>
    <scope>NUCLEOTIDE SEQUENCE [LARGE SCALE GENOMIC DNA]</scope>
    <source>
        <strain evidence="3 4">KA37</strain>
    </source>
</reference>
<proteinExistence type="predicted"/>
<dbReference type="Gene3D" id="3.90.550.10">
    <property type="entry name" value="Spore Coat Polysaccharide Biosynthesis Protein SpsA, Chain A"/>
    <property type="match status" value="1"/>
</dbReference>
<name>A0A0G9MXJ9_9SPHN</name>
<dbReference type="AlphaFoldDB" id="A0A0G9MXJ9"/>
<evidence type="ECO:0000313" key="4">
    <source>
        <dbReference type="Proteomes" id="UP000053464"/>
    </source>
</evidence>